<dbReference type="PANTHER" id="PTHR21027:SF1">
    <property type="entry name" value="TRNA-SPLICING ENDONUCLEASE SUBUNIT SEN54"/>
    <property type="match status" value="1"/>
</dbReference>
<dbReference type="GO" id="GO:0000379">
    <property type="term" value="P:tRNA-type intron splice site recognition and cleavage"/>
    <property type="evidence" value="ECO:0007669"/>
    <property type="project" value="TreeGrafter"/>
</dbReference>
<dbReference type="Proteomes" id="UP000244309">
    <property type="component" value="Unassembled WGS sequence"/>
</dbReference>
<keyword evidence="6" id="KW-1185">Reference proteome</keyword>
<evidence type="ECO:0000256" key="2">
    <source>
        <dbReference type="ARBA" id="ARBA00022694"/>
    </source>
</evidence>
<dbReference type="STRING" id="45357.A0A2V1AXK9"/>
<evidence type="ECO:0000256" key="1">
    <source>
        <dbReference type="ARBA" id="ARBA00005736"/>
    </source>
</evidence>
<comment type="similarity">
    <text evidence="1">Belongs to the SEN54 family.</text>
</comment>
<dbReference type="RefSeq" id="XP_025343033.1">
    <property type="nucleotide sequence ID" value="XM_025488371.1"/>
</dbReference>
<evidence type="ECO:0000256" key="3">
    <source>
        <dbReference type="SAM" id="MobiDB-lite"/>
    </source>
</evidence>
<evidence type="ECO:0000259" key="4">
    <source>
        <dbReference type="Pfam" id="PF12928"/>
    </source>
</evidence>
<dbReference type="Pfam" id="PF12928">
    <property type="entry name" value="tRNA_int_end_N2"/>
    <property type="match status" value="1"/>
</dbReference>
<sequence>MNDEEETFKILGTQDEDTFPDWGDLNHRFTSLRIADESIPKRSEKDFDVDFTDFQTSTLAEARNQMFKALDHLRGHHEKQKMVGVWMKKKGMTLVPHAKGNFFRDMGESHNFVEKPKIQGCWLSSIETLYLMERGSLILYLSNESGSKFQEADSSTQNYRKTPDLGTKDAQKS</sequence>
<feature type="region of interest" description="Disordered" evidence="3">
    <location>
        <begin position="149"/>
        <end position="173"/>
    </location>
</feature>
<feature type="compositionally biased region" description="Polar residues" evidence="3">
    <location>
        <begin position="149"/>
        <end position="160"/>
    </location>
</feature>
<evidence type="ECO:0000313" key="5">
    <source>
        <dbReference type="EMBL" id="PVH22093.1"/>
    </source>
</evidence>
<gene>
    <name evidence="5" type="ORF">CXQ85_004762</name>
</gene>
<feature type="domain" description="tRNA-splicing endonuclease subunit Sen54 N-terminal" evidence="4">
    <location>
        <begin position="67"/>
        <end position="140"/>
    </location>
</feature>
<dbReference type="GeneID" id="37010092"/>
<reference evidence="5 6" key="1">
    <citation type="submission" date="2017-12" db="EMBL/GenBank/DDBJ databases">
        <title>Genome Sequence of a Multidrug-Resistant Candida haemulonii Isolate from a Patient with Chronic Leg Ulcers in Israel.</title>
        <authorList>
            <person name="Chow N.A."/>
            <person name="Gade L."/>
            <person name="Batra D."/>
            <person name="Rowe L.A."/>
            <person name="Ben-Ami R."/>
            <person name="Loparev V.N."/>
            <person name="Litvintseva A.P."/>
        </authorList>
    </citation>
    <scope>NUCLEOTIDE SEQUENCE [LARGE SCALE GENOMIC DNA]</scope>
    <source>
        <strain evidence="5 6">B11899</strain>
    </source>
</reference>
<feature type="compositionally biased region" description="Basic and acidic residues" evidence="3">
    <location>
        <begin position="161"/>
        <end position="173"/>
    </location>
</feature>
<dbReference type="GO" id="GO:0000214">
    <property type="term" value="C:tRNA-intron endonuclease complex"/>
    <property type="evidence" value="ECO:0007669"/>
    <property type="project" value="TreeGrafter"/>
</dbReference>
<dbReference type="EMBL" id="PKFO01000006">
    <property type="protein sequence ID" value="PVH22093.1"/>
    <property type="molecule type" value="Genomic_DNA"/>
</dbReference>
<accession>A0A2V1AXK9</accession>
<comment type="caution">
    <text evidence="5">The sequence shown here is derived from an EMBL/GenBank/DDBJ whole genome shotgun (WGS) entry which is preliminary data.</text>
</comment>
<evidence type="ECO:0000313" key="6">
    <source>
        <dbReference type="Proteomes" id="UP000244309"/>
    </source>
</evidence>
<dbReference type="PANTHER" id="PTHR21027">
    <property type="entry name" value="TRNA-SPLICING ENDONUCLEASE SUBUNIT SEN54"/>
    <property type="match status" value="1"/>
</dbReference>
<proteinExistence type="inferred from homology"/>
<dbReference type="InterPro" id="IPR024337">
    <property type="entry name" value="tRNA_splic_suSen54"/>
</dbReference>
<dbReference type="OrthoDB" id="408683at2759"/>
<dbReference type="VEuPathDB" id="FungiDB:CXQ85_004762"/>
<dbReference type="InterPro" id="IPR024336">
    <property type="entry name" value="tRNA_splic_suSen54_N"/>
</dbReference>
<keyword evidence="2" id="KW-0819">tRNA processing</keyword>
<name>A0A2V1AXK9_9ASCO</name>
<protein>
    <recommendedName>
        <fullName evidence="4">tRNA-splicing endonuclease subunit Sen54 N-terminal domain-containing protein</fullName>
    </recommendedName>
</protein>
<organism evidence="5 6">
    <name type="scientific">Candidozyma haemuli</name>
    <dbReference type="NCBI Taxonomy" id="45357"/>
    <lineage>
        <taxon>Eukaryota</taxon>
        <taxon>Fungi</taxon>
        <taxon>Dikarya</taxon>
        <taxon>Ascomycota</taxon>
        <taxon>Saccharomycotina</taxon>
        <taxon>Pichiomycetes</taxon>
        <taxon>Metschnikowiaceae</taxon>
        <taxon>Candidozyma</taxon>
    </lineage>
</organism>
<dbReference type="AlphaFoldDB" id="A0A2V1AXK9"/>